<accession>A0A6S7B4T9</accession>
<evidence type="ECO:0000256" key="1">
    <source>
        <dbReference type="SAM" id="Phobius"/>
    </source>
</evidence>
<evidence type="ECO:0000313" key="3">
    <source>
        <dbReference type="Proteomes" id="UP000494115"/>
    </source>
</evidence>
<sequence length="35" mass="3823">MDVLYVGGLVLFTVLTYGLIKGCEVLRRRAVGGRP</sequence>
<keyword evidence="1" id="KW-1133">Transmembrane helix</keyword>
<keyword evidence="1" id="KW-0812">Transmembrane</keyword>
<evidence type="ECO:0000313" key="2">
    <source>
        <dbReference type="EMBL" id="CAB3785627.1"/>
    </source>
</evidence>
<dbReference type="EMBL" id="CADIKM010000007">
    <property type="protein sequence ID" value="CAB3785627.1"/>
    <property type="molecule type" value="Genomic_DNA"/>
</dbReference>
<gene>
    <name evidence="2" type="ORF">LMG28138_02026</name>
</gene>
<organism evidence="2 3">
    <name type="scientific">Pararobbsia alpina</name>
    <dbReference type="NCBI Taxonomy" id="621374"/>
    <lineage>
        <taxon>Bacteria</taxon>
        <taxon>Pseudomonadati</taxon>
        <taxon>Pseudomonadota</taxon>
        <taxon>Betaproteobacteria</taxon>
        <taxon>Burkholderiales</taxon>
        <taxon>Burkholderiaceae</taxon>
        <taxon>Pararobbsia</taxon>
    </lineage>
</organism>
<evidence type="ECO:0008006" key="4">
    <source>
        <dbReference type="Google" id="ProtNLM"/>
    </source>
</evidence>
<reference evidence="2 3" key="1">
    <citation type="submission" date="2020-04" db="EMBL/GenBank/DDBJ databases">
        <authorList>
            <person name="De Canck E."/>
        </authorList>
    </citation>
    <scope>NUCLEOTIDE SEQUENCE [LARGE SCALE GENOMIC DNA]</scope>
    <source>
        <strain evidence="2 3">LMG 28138</strain>
    </source>
</reference>
<feature type="transmembrane region" description="Helical" evidence="1">
    <location>
        <begin position="6"/>
        <end position="26"/>
    </location>
</feature>
<keyword evidence="3" id="KW-1185">Reference proteome</keyword>
<keyword evidence="1" id="KW-0472">Membrane</keyword>
<dbReference type="Proteomes" id="UP000494115">
    <property type="component" value="Unassembled WGS sequence"/>
</dbReference>
<proteinExistence type="predicted"/>
<name>A0A6S7B4T9_9BURK</name>
<protein>
    <recommendedName>
        <fullName evidence="4">Potassium ABC transporter ATPase</fullName>
    </recommendedName>
</protein>
<dbReference type="AlphaFoldDB" id="A0A6S7B4T9"/>